<dbReference type="InterPro" id="IPR019080">
    <property type="entry name" value="YqaJ_viral_recombinase"/>
</dbReference>
<dbReference type="Gene3D" id="3.90.320.10">
    <property type="match status" value="1"/>
</dbReference>
<dbReference type="Proteomes" id="UP000507470">
    <property type="component" value="Unassembled WGS sequence"/>
</dbReference>
<dbReference type="PANTHER" id="PTHR46609">
    <property type="entry name" value="EXONUCLEASE, PHAGE-TYPE/RECB, C-TERMINAL DOMAIN-CONTAINING PROTEIN"/>
    <property type="match status" value="1"/>
</dbReference>
<name>A0A6J8BCU5_MYTCO</name>
<dbReference type="OrthoDB" id="6158042at2759"/>
<feature type="domain" description="YqaJ viral recombinase" evidence="2">
    <location>
        <begin position="75"/>
        <end position="208"/>
    </location>
</feature>
<evidence type="ECO:0000313" key="3">
    <source>
        <dbReference type="EMBL" id="CAC5380704.1"/>
    </source>
</evidence>
<dbReference type="GO" id="GO:0006281">
    <property type="term" value="P:DNA repair"/>
    <property type="evidence" value="ECO:0007669"/>
    <property type="project" value="UniProtKB-ARBA"/>
</dbReference>
<protein>
    <recommendedName>
        <fullName evidence="2">YqaJ viral recombinase domain-containing protein</fullName>
    </recommendedName>
</protein>
<evidence type="ECO:0000259" key="2">
    <source>
        <dbReference type="Pfam" id="PF09588"/>
    </source>
</evidence>
<gene>
    <name evidence="3" type="ORF">MCOR_16653</name>
</gene>
<organism evidence="3 4">
    <name type="scientific">Mytilus coruscus</name>
    <name type="common">Sea mussel</name>
    <dbReference type="NCBI Taxonomy" id="42192"/>
    <lineage>
        <taxon>Eukaryota</taxon>
        <taxon>Metazoa</taxon>
        <taxon>Spiralia</taxon>
        <taxon>Lophotrochozoa</taxon>
        <taxon>Mollusca</taxon>
        <taxon>Bivalvia</taxon>
        <taxon>Autobranchia</taxon>
        <taxon>Pteriomorphia</taxon>
        <taxon>Mytilida</taxon>
        <taxon>Mytiloidea</taxon>
        <taxon>Mytilidae</taxon>
        <taxon>Mytilinae</taxon>
        <taxon>Mytilus</taxon>
    </lineage>
</organism>
<dbReference type="Pfam" id="PF09588">
    <property type="entry name" value="YqaJ"/>
    <property type="match status" value="1"/>
</dbReference>
<dbReference type="InterPro" id="IPR011604">
    <property type="entry name" value="PDDEXK-like_dom_sf"/>
</dbReference>
<dbReference type="CDD" id="cd22343">
    <property type="entry name" value="PDDEXK_lambda_exonuclease-like"/>
    <property type="match status" value="1"/>
</dbReference>
<dbReference type="EMBL" id="CACVKT020002931">
    <property type="protein sequence ID" value="CAC5380704.1"/>
    <property type="molecule type" value="Genomic_DNA"/>
</dbReference>
<accession>A0A6J8BCU5</accession>
<dbReference type="PANTHER" id="PTHR46609:SF8">
    <property type="entry name" value="YQAJ VIRAL RECOMBINASE DOMAIN-CONTAINING PROTEIN"/>
    <property type="match status" value="1"/>
</dbReference>
<dbReference type="InterPro" id="IPR051703">
    <property type="entry name" value="NF-kappa-B_Signaling_Reg"/>
</dbReference>
<dbReference type="AlphaFoldDB" id="A0A6J8BCU5"/>
<dbReference type="InterPro" id="IPR011335">
    <property type="entry name" value="Restrct_endonuc-II-like"/>
</dbReference>
<proteinExistence type="predicted"/>
<reference evidence="3 4" key="1">
    <citation type="submission" date="2020-06" db="EMBL/GenBank/DDBJ databases">
        <authorList>
            <person name="Li R."/>
            <person name="Bekaert M."/>
        </authorList>
    </citation>
    <scope>NUCLEOTIDE SEQUENCE [LARGE SCALE GENOMIC DNA]</scope>
    <source>
        <strain evidence="4">wild</strain>
    </source>
</reference>
<evidence type="ECO:0000256" key="1">
    <source>
        <dbReference type="SAM" id="MobiDB-lite"/>
    </source>
</evidence>
<feature type="region of interest" description="Disordered" evidence="1">
    <location>
        <begin position="1"/>
        <end position="22"/>
    </location>
</feature>
<keyword evidence="4" id="KW-1185">Reference proteome</keyword>
<evidence type="ECO:0000313" key="4">
    <source>
        <dbReference type="Proteomes" id="UP000507470"/>
    </source>
</evidence>
<dbReference type="SUPFAM" id="SSF52980">
    <property type="entry name" value="Restriction endonuclease-like"/>
    <property type="match status" value="1"/>
</dbReference>
<sequence length="264" mass="29454">MTLADPTKSPADRKRKPIFTQTPEETIQVATPTEILTLKEDKNFPLSYLLQENSPTVSTKLDQVQTGSSLFFHVSTTSWQDSTSTVKPCGNTAFPIFTSAATSYGIANEIKAKEKYADKYCNNHLHDCGLVVSPSFSFLGVTPDGKVCSNLETGIIEIKCPYSVCDMTIEEELDTANFCLLKAGDNYIINKSHDYYYQVQGQLLVTGAPYCEHIVYNKDDFAVAKVLPEKEFQMSMFVKLCKLYKLHAIPYFKNMSSNVPVSSV</sequence>